<organism evidence="2 3">
    <name type="scientific">Odynerus spinipes</name>
    <dbReference type="NCBI Taxonomy" id="1348599"/>
    <lineage>
        <taxon>Eukaryota</taxon>
        <taxon>Metazoa</taxon>
        <taxon>Ecdysozoa</taxon>
        <taxon>Arthropoda</taxon>
        <taxon>Hexapoda</taxon>
        <taxon>Insecta</taxon>
        <taxon>Pterygota</taxon>
        <taxon>Neoptera</taxon>
        <taxon>Endopterygota</taxon>
        <taxon>Hymenoptera</taxon>
        <taxon>Apocrita</taxon>
        <taxon>Aculeata</taxon>
        <taxon>Vespoidea</taxon>
        <taxon>Vespidae</taxon>
        <taxon>Eumeninae</taxon>
        <taxon>Odynerus</taxon>
    </lineage>
</organism>
<protein>
    <submittedName>
        <fullName evidence="2">Uncharacterized protein</fullName>
    </submittedName>
</protein>
<dbReference type="AlphaFoldDB" id="A0AAD9REP8"/>
<feature type="compositionally biased region" description="Basic and acidic residues" evidence="1">
    <location>
        <begin position="63"/>
        <end position="83"/>
    </location>
</feature>
<comment type="caution">
    <text evidence="2">The sequence shown here is derived from an EMBL/GenBank/DDBJ whole genome shotgun (WGS) entry which is preliminary data.</text>
</comment>
<accession>A0AAD9REP8</accession>
<dbReference type="EMBL" id="JAIFRP010000439">
    <property type="protein sequence ID" value="KAK2578293.1"/>
    <property type="molecule type" value="Genomic_DNA"/>
</dbReference>
<name>A0AAD9REP8_9HYME</name>
<evidence type="ECO:0000313" key="3">
    <source>
        <dbReference type="Proteomes" id="UP001258017"/>
    </source>
</evidence>
<reference evidence="2" key="2">
    <citation type="journal article" date="2023" name="Commun. Biol.">
        <title>Intrasexual cuticular hydrocarbon dimorphism in a wasp sheds light on hydrocarbon biosynthesis genes in Hymenoptera.</title>
        <authorList>
            <person name="Moris V.C."/>
            <person name="Podsiadlowski L."/>
            <person name="Martin S."/>
            <person name="Oeyen J.P."/>
            <person name="Donath A."/>
            <person name="Petersen M."/>
            <person name="Wilbrandt J."/>
            <person name="Misof B."/>
            <person name="Liedtke D."/>
            <person name="Thamm M."/>
            <person name="Scheiner R."/>
            <person name="Schmitt T."/>
            <person name="Niehuis O."/>
        </authorList>
    </citation>
    <scope>NUCLEOTIDE SEQUENCE</scope>
    <source>
        <strain evidence="2">GBR_01_08_01A</strain>
    </source>
</reference>
<proteinExistence type="predicted"/>
<sequence length="343" mass="37491">MGGSKGSPKGGDKKKKGTVNSVVDAVTKVMRKKETGPEEESRSTDGSQKPGYAGGFTSLRAMRGGDDPKRDIRNEVLEARQLEEQTQNESSTDDVEIVGEYREVRKAEKRTRQEGASDEGALTSAQGSSPQEKVKVKKSKKESGPKITEDIVLKKKKTVGKETLDLRGVHKISEVEGAVSSLFGSLTRRVERLAEQASSNQHLSVLQKREVRAILQDARELEKGVKQCAALRQELDLELVEGLKFIREMRQAQESAIKTVVAGKNGGGEVTRRPTFATVAKTGTTRAIVHAQEWPKSNWLEKPTDGLGEISAPVPTVEGEWQTVAHRKAAKATKKKPKSVEVT</sequence>
<keyword evidence="3" id="KW-1185">Reference proteome</keyword>
<gene>
    <name evidence="2" type="ORF">KPH14_011915</name>
</gene>
<reference evidence="2" key="1">
    <citation type="submission" date="2021-08" db="EMBL/GenBank/DDBJ databases">
        <authorList>
            <person name="Misof B."/>
            <person name="Oliver O."/>
            <person name="Podsiadlowski L."/>
            <person name="Donath A."/>
            <person name="Peters R."/>
            <person name="Mayer C."/>
            <person name="Rust J."/>
            <person name="Gunkel S."/>
            <person name="Lesny P."/>
            <person name="Martin S."/>
            <person name="Oeyen J.P."/>
            <person name="Petersen M."/>
            <person name="Panagiotis P."/>
            <person name="Wilbrandt J."/>
            <person name="Tanja T."/>
        </authorList>
    </citation>
    <scope>NUCLEOTIDE SEQUENCE</scope>
    <source>
        <strain evidence="2">GBR_01_08_01A</strain>
        <tissue evidence="2">Thorax + abdomen</tissue>
    </source>
</reference>
<evidence type="ECO:0000313" key="2">
    <source>
        <dbReference type="EMBL" id="KAK2578293.1"/>
    </source>
</evidence>
<feature type="compositionally biased region" description="Basic and acidic residues" evidence="1">
    <location>
        <begin position="32"/>
        <end position="43"/>
    </location>
</feature>
<feature type="region of interest" description="Disordered" evidence="1">
    <location>
        <begin position="1"/>
        <end position="148"/>
    </location>
</feature>
<evidence type="ECO:0000256" key="1">
    <source>
        <dbReference type="SAM" id="MobiDB-lite"/>
    </source>
</evidence>
<feature type="non-terminal residue" evidence="2">
    <location>
        <position position="343"/>
    </location>
</feature>
<dbReference type="Proteomes" id="UP001258017">
    <property type="component" value="Unassembled WGS sequence"/>
</dbReference>
<feature type="compositionally biased region" description="Basic and acidic residues" evidence="1">
    <location>
        <begin position="99"/>
        <end position="115"/>
    </location>
</feature>